<sequence length="292" mass="32978">MASLFGWVRKKLVVVPPYVRLDGTAVSGYSYRTGGLDFREDKYIKRKSPTVDSRQLRRARVRGKRKAQNHAFERGVVGWTKVKDIFRIGKKEPHPGVDLSLEEYLVVNRLEKQWISGNTGNTRAVARKTRQQRSVLGAAEYLTGSGPQTPSQKQTFDVDMNTLLDIIQRSPKTRTYRGLTVTQDILNLFSEMGHEYDEDLATSTGRRGLAAMFSMDAFGTSEVDDVPRMLLLTIDGRNLPINSHSTTDPIRFPIVYAADERFISGRFRVTEPARENPDVPGLWEATVEQVGE</sequence>
<name>A0A6J5RN83_9CAUD</name>
<dbReference type="EMBL" id="LR797224">
    <property type="protein sequence ID" value="CAB4195128.1"/>
    <property type="molecule type" value="Genomic_DNA"/>
</dbReference>
<proteinExistence type="predicted"/>
<reference evidence="1" key="1">
    <citation type="submission" date="2020-05" db="EMBL/GenBank/DDBJ databases">
        <authorList>
            <person name="Chiriac C."/>
            <person name="Salcher M."/>
            <person name="Ghai R."/>
            <person name="Kavagutti S V."/>
        </authorList>
    </citation>
    <scope>NUCLEOTIDE SEQUENCE</scope>
</reference>
<gene>
    <name evidence="1" type="ORF">UFOVP1279_54</name>
</gene>
<accession>A0A6J5RN83</accession>
<protein>
    <submittedName>
        <fullName evidence="1">Uncharacterized protein</fullName>
    </submittedName>
</protein>
<evidence type="ECO:0000313" key="1">
    <source>
        <dbReference type="EMBL" id="CAB4195128.1"/>
    </source>
</evidence>
<organism evidence="1">
    <name type="scientific">uncultured Caudovirales phage</name>
    <dbReference type="NCBI Taxonomy" id="2100421"/>
    <lineage>
        <taxon>Viruses</taxon>
        <taxon>Duplodnaviria</taxon>
        <taxon>Heunggongvirae</taxon>
        <taxon>Uroviricota</taxon>
        <taxon>Caudoviricetes</taxon>
        <taxon>Peduoviridae</taxon>
        <taxon>Maltschvirus</taxon>
        <taxon>Maltschvirus maltsch</taxon>
    </lineage>
</organism>